<dbReference type="InterPro" id="IPR008948">
    <property type="entry name" value="L-Aspartase-like"/>
</dbReference>
<evidence type="ECO:0000313" key="11">
    <source>
        <dbReference type="Proteomes" id="UP001156141"/>
    </source>
</evidence>
<evidence type="ECO:0000256" key="9">
    <source>
        <dbReference type="RuleBase" id="RU004480"/>
    </source>
</evidence>
<dbReference type="Gene3D" id="1.10.275.10">
    <property type="entry name" value="Fumarase/aspartase (N-terminal domain)"/>
    <property type="match status" value="1"/>
</dbReference>
<dbReference type="InterPro" id="IPR022313">
    <property type="entry name" value="Phe/His_NH3-lyase_AS"/>
</dbReference>
<dbReference type="EMBL" id="JAKVQD010000002">
    <property type="protein sequence ID" value="MCH4552506.1"/>
    <property type="molecule type" value="Genomic_DNA"/>
</dbReference>
<dbReference type="SUPFAM" id="SSF48557">
    <property type="entry name" value="L-aspartase-like"/>
    <property type="match status" value="1"/>
</dbReference>
<comment type="pathway">
    <text evidence="1 8">Amino-acid degradation; L-histidine degradation into L-glutamate; N-formimidoyl-L-glutamate from L-histidine: step 1/3.</text>
</comment>
<keyword evidence="4 7" id="KW-0456">Lyase</keyword>
<evidence type="ECO:0000313" key="10">
    <source>
        <dbReference type="EMBL" id="MCH4552506.1"/>
    </source>
</evidence>
<dbReference type="InterPro" id="IPR005921">
    <property type="entry name" value="HutH"/>
</dbReference>
<evidence type="ECO:0000256" key="5">
    <source>
        <dbReference type="ARBA" id="ARBA00049269"/>
    </source>
</evidence>
<evidence type="ECO:0000256" key="8">
    <source>
        <dbReference type="RuleBase" id="RU004479"/>
    </source>
</evidence>
<dbReference type="Proteomes" id="UP001156141">
    <property type="component" value="Unassembled WGS sequence"/>
</dbReference>
<proteinExistence type="inferred from homology"/>
<keyword evidence="11" id="KW-1185">Reference proteome</keyword>
<dbReference type="EC" id="4.3.1.3" evidence="2 6"/>
<dbReference type="NCBIfam" id="TIGR01225">
    <property type="entry name" value="hutH"/>
    <property type="match status" value="1"/>
</dbReference>
<name>A0ABS9RJ44_9FLAO</name>
<dbReference type="CDD" id="cd00332">
    <property type="entry name" value="PAL-HAL"/>
    <property type="match status" value="1"/>
</dbReference>
<accession>A0ABS9RJ44</accession>
<comment type="similarity">
    <text evidence="7">Belongs to the PAL/histidase family.</text>
</comment>
<keyword evidence="3 8" id="KW-0369">Histidine metabolism</keyword>
<gene>
    <name evidence="10" type="primary">hutH</name>
    <name evidence="10" type="ORF">MKW35_07735</name>
</gene>
<comment type="catalytic activity">
    <reaction evidence="5 8">
        <text>L-histidine = trans-urocanate + NH4(+)</text>
        <dbReference type="Rhea" id="RHEA:21232"/>
        <dbReference type="ChEBI" id="CHEBI:17771"/>
        <dbReference type="ChEBI" id="CHEBI:28938"/>
        <dbReference type="ChEBI" id="CHEBI:57595"/>
        <dbReference type="EC" id="4.3.1.3"/>
    </reaction>
</comment>
<dbReference type="GO" id="GO:0004397">
    <property type="term" value="F:histidine ammonia-lyase activity"/>
    <property type="evidence" value="ECO:0007669"/>
    <property type="project" value="UniProtKB-EC"/>
</dbReference>
<dbReference type="NCBIfam" id="NF006871">
    <property type="entry name" value="PRK09367.1"/>
    <property type="match status" value="1"/>
</dbReference>
<evidence type="ECO:0000256" key="4">
    <source>
        <dbReference type="ARBA" id="ARBA00023239"/>
    </source>
</evidence>
<sequence length="496" mass="54269">MFVYGVDKLTVDKVLDIASGKMKGLLTDYAIAKVNECRAKVEVMANSSKAVYGINTGFGPLCDVKISPEETSLLQKNLLITHAVGVGNPIDKELSKIMLICKVHALSRGFSGIRLEVIERIIYFIENDLLPVVPEQGSVGASGDLAPLSHLFLPLFGEGEFWIGDDIVPAKSVLESHNLEPIELAAKEGLALINGTQFILAHAIKGLKKMEYLLDLADVAGAMSLEGYQGSASPFKELLHSIRPFQGNLEVAKRMRMLFEDSNNIKSHENCERVQDPYSMRCIPQVHGASRNAYYHLSELAEIEMNSVTDNPIVLSETEAISGGNFHGQPLAMALDYASIAASELGNIADRRCYLLLEGKFGLPRLLTASGGLNSGFMIPQYTTAALVTENKSLCFPPSADSVPTSLGQEDHVSMGSISGRKFNQILGNVEKILAIELMYAAQAMEFRRPNTFSVILEKNFAIIRSKVAKLEEDRILKDDINALIHLVKTQAFIVK</sequence>
<dbReference type="InterPro" id="IPR024083">
    <property type="entry name" value="Fumarase/histidase_N"/>
</dbReference>
<protein>
    <recommendedName>
        <fullName evidence="2 6">Histidine ammonia-lyase</fullName>
        <ecNumber evidence="2 6">4.3.1.3</ecNumber>
    </recommendedName>
</protein>
<dbReference type="InterPro" id="IPR001106">
    <property type="entry name" value="Aromatic_Lyase"/>
</dbReference>
<dbReference type="RefSeq" id="WP_240573072.1">
    <property type="nucleotide sequence ID" value="NZ_CP136709.1"/>
</dbReference>
<reference evidence="10" key="1">
    <citation type="submission" date="2022-02" db="EMBL/GenBank/DDBJ databases">
        <title>Aestuariibaculum sp., a marine bacterium isolated from sediment in Guangxi.</title>
        <authorList>
            <person name="Ying J."/>
        </authorList>
    </citation>
    <scope>NUCLEOTIDE SEQUENCE</scope>
    <source>
        <strain evidence="10">L182</strain>
    </source>
</reference>
<comment type="caution">
    <text evidence="10">The sequence shown here is derived from an EMBL/GenBank/DDBJ whole genome shotgun (WGS) entry which is preliminary data.</text>
</comment>
<evidence type="ECO:0000256" key="7">
    <source>
        <dbReference type="RuleBase" id="RU003954"/>
    </source>
</evidence>
<dbReference type="Pfam" id="PF00221">
    <property type="entry name" value="Lyase_aromatic"/>
    <property type="match status" value="1"/>
</dbReference>
<evidence type="ECO:0000256" key="1">
    <source>
        <dbReference type="ARBA" id="ARBA00005113"/>
    </source>
</evidence>
<evidence type="ECO:0000256" key="6">
    <source>
        <dbReference type="NCBIfam" id="TIGR01225"/>
    </source>
</evidence>
<evidence type="ECO:0000256" key="3">
    <source>
        <dbReference type="ARBA" id="ARBA00022808"/>
    </source>
</evidence>
<dbReference type="PANTHER" id="PTHR10362">
    <property type="entry name" value="HISTIDINE AMMONIA-LYASE"/>
    <property type="match status" value="1"/>
</dbReference>
<organism evidence="10 11">
    <name type="scientific">Aestuariibaculum lutulentum</name>
    <dbReference type="NCBI Taxonomy" id="2920935"/>
    <lineage>
        <taxon>Bacteria</taxon>
        <taxon>Pseudomonadati</taxon>
        <taxon>Bacteroidota</taxon>
        <taxon>Flavobacteriia</taxon>
        <taxon>Flavobacteriales</taxon>
        <taxon>Flavobacteriaceae</taxon>
    </lineage>
</organism>
<dbReference type="PROSITE" id="PS00488">
    <property type="entry name" value="PAL_HISTIDASE"/>
    <property type="match status" value="1"/>
</dbReference>
<comment type="subcellular location">
    <subcellularLocation>
        <location evidence="9">Cytoplasm</location>
    </subcellularLocation>
</comment>
<evidence type="ECO:0000256" key="2">
    <source>
        <dbReference type="ARBA" id="ARBA00012994"/>
    </source>
</evidence>
<dbReference type="Gene3D" id="1.20.200.10">
    <property type="entry name" value="Fumarase/aspartase (Central domain)"/>
    <property type="match status" value="1"/>
</dbReference>